<sequence length="247" mass="26290">MAHIRRRGLALALVSGLAAGSLFMGTGPAAAVETTDRPHHSGKEAPRHETRTVASGTTLWEIADERYGDGMKWWAVFAANAKAVEKTARGHGLEGSDLGHWIYPGDELTLPAPEMVDAHEKSFREALDRVLTRHPQLLAGTPPLCPGAESPADLGTCVMSLLEQAPQLIEQLRQLPNLAPQLLEGIDFLQEIPVSTLTTLLTPLLTCVTEEENPVSCLTAALPEALTDAVTEAVTDAVTDALAEAAP</sequence>
<gene>
    <name evidence="2" type="ORF">SHKM778_74020</name>
</gene>
<keyword evidence="1" id="KW-0732">Signal</keyword>
<dbReference type="AlphaFoldDB" id="A0AAT9HUP8"/>
<reference evidence="2" key="2">
    <citation type="submission" date="2024-07" db="EMBL/GenBank/DDBJ databases">
        <title>Streptomyces haneummycinica sp. nov., a new antibiotic-producing actinobacterium isolated from marine sediment.</title>
        <authorList>
            <person name="Uemura M."/>
            <person name="Hamada M."/>
            <person name="Hirano S."/>
            <person name="Kobayashi K."/>
            <person name="Ohshiro T."/>
            <person name="Kobayashi T."/>
            <person name="Terahara T."/>
        </authorList>
    </citation>
    <scope>NUCLEOTIDE SEQUENCE</scope>
    <source>
        <strain evidence="2">KM77-8</strain>
    </source>
</reference>
<organism evidence="2">
    <name type="scientific">Streptomyces haneummycinicus</name>
    <dbReference type="NCBI Taxonomy" id="3074435"/>
    <lineage>
        <taxon>Bacteria</taxon>
        <taxon>Bacillati</taxon>
        <taxon>Actinomycetota</taxon>
        <taxon>Actinomycetes</taxon>
        <taxon>Kitasatosporales</taxon>
        <taxon>Streptomycetaceae</taxon>
        <taxon>Streptomyces</taxon>
    </lineage>
</organism>
<proteinExistence type="predicted"/>
<reference evidence="2" key="1">
    <citation type="submission" date="2024-06" db="EMBL/GenBank/DDBJ databases">
        <authorList>
            <consortium name="consrtm"/>
            <person name="Uemura M."/>
            <person name="Terahara T."/>
        </authorList>
    </citation>
    <scope>NUCLEOTIDE SEQUENCE</scope>
    <source>
        <strain evidence="2">KM77-8</strain>
    </source>
</reference>
<protein>
    <recommendedName>
        <fullName evidence="3">LysM domain-containing protein</fullName>
    </recommendedName>
</protein>
<dbReference type="EMBL" id="AP035768">
    <property type="protein sequence ID" value="BFO21014.1"/>
    <property type="molecule type" value="Genomic_DNA"/>
</dbReference>
<dbReference type="PANTHER" id="PTHR34700">
    <property type="entry name" value="POTASSIUM BINDING PROTEIN KBP"/>
    <property type="match status" value="1"/>
</dbReference>
<feature type="signal peptide" evidence="1">
    <location>
        <begin position="1"/>
        <end position="31"/>
    </location>
</feature>
<dbReference type="PANTHER" id="PTHR34700:SF4">
    <property type="entry name" value="PHAGE-LIKE ELEMENT PBSX PROTEIN XKDP"/>
    <property type="match status" value="1"/>
</dbReference>
<name>A0AAT9HUP8_9ACTN</name>
<evidence type="ECO:0000313" key="2">
    <source>
        <dbReference type="EMBL" id="BFO21014.1"/>
    </source>
</evidence>
<feature type="chain" id="PRO_5043613848" description="LysM domain-containing protein" evidence="1">
    <location>
        <begin position="32"/>
        <end position="247"/>
    </location>
</feature>
<evidence type="ECO:0008006" key="3">
    <source>
        <dbReference type="Google" id="ProtNLM"/>
    </source>
</evidence>
<accession>A0AAT9HUP8</accession>
<dbReference type="InterPro" id="IPR036779">
    <property type="entry name" value="LysM_dom_sf"/>
</dbReference>
<evidence type="ECO:0000256" key="1">
    <source>
        <dbReference type="SAM" id="SignalP"/>
    </source>
</evidence>
<dbReference type="Gene3D" id="3.10.350.10">
    <property type="entry name" value="LysM domain"/>
    <property type="match status" value="1"/>
</dbReference>
<dbReference type="InterPro" id="IPR052196">
    <property type="entry name" value="Bact_Kbp"/>
</dbReference>